<protein>
    <recommendedName>
        <fullName evidence="2">Thiamine biosynthesis protein ThiS</fullName>
    </recommendedName>
</protein>
<dbReference type="InterPro" id="IPR012675">
    <property type="entry name" value="Beta-grasp_dom_sf"/>
</dbReference>
<accession>A0A381YMT4</accession>
<dbReference type="InterPro" id="IPR016155">
    <property type="entry name" value="Mopterin_synth/thiamin_S_b"/>
</dbReference>
<sequence length="80" mass="8455">VSESALGRLAQSGTVRITLNGDPYDLNPPMTIGRLLATLDIDRRQVAVEHNFTLVKRAAFDSAIVGSGDTVEIVNFVGGG</sequence>
<evidence type="ECO:0000313" key="1">
    <source>
        <dbReference type="EMBL" id="SVA78270.1"/>
    </source>
</evidence>
<organism evidence="1">
    <name type="scientific">marine metagenome</name>
    <dbReference type="NCBI Taxonomy" id="408172"/>
    <lineage>
        <taxon>unclassified sequences</taxon>
        <taxon>metagenomes</taxon>
        <taxon>ecological metagenomes</taxon>
    </lineage>
</organism>
<name>A0A381YMT4_9ZZZZ</name>
<reference evidence="1" key="1">
    <citation type="submission" date="2018-05" db="EMBL/GenBank/DDBJ databases">
        <authorList>
            <person name="Lanie J.A."/>
            <person name="Ng W.-L."/>
            <person name="Kazmierczak K.M."/>
            <person name="Andrzejewski T.M."/>
            <person name="Davidsen T.M."/>
            <person name="Wayne K.J."/>
            <person name="Tettelin H."/>
            <person name="Glass J.I."/>
            <person name="Rusch D."/>
            <person name="Podicherti R."/>
            <person name="Tsui H.-C.T."/>
            <person name="Winkler M.E."/>
        </authorList>
    </citation>
    <scope>NUCLEOTIDE SEQUENCE</scope>
</reference>
<dbReference type="NCBIfam" id="TIGR01683">
    <property type="entry name" value="thiS"/>
    <property type="match status" value="1"/>
</dbReference>
<dbReference type="InterPro" id="IPR003749">
    <property type="entry name" value="ThiS/MoaD-like"/>
</dbReference>
<feature type="non-terminal residue" evidence="1">
    <location>
        <position position="1"/>
    </location>
</feature>
<dbReference type="Gene3D" id="3.10.20.30">
    <property type="match status" value="1"/>
</dbReference>
<dbReference type="AlphaFoldDB" id="A0A381YMT4"/>
<proteinExistence type="predicted"/>
<dbReference type="InterPro" id="IPR010035">
    <property type="entry name" value="Thi_S"/>
</dbReference>
<dbReference type="SUPFAM" id="SSF54285">
    <property type="entry name" value="MoaD/ThiS"/>
    <property type="match status" value="1"/>
</dbReference>
<dbReference type="EMBL" id="UINC01018600">
    <property type="protein sequence ID" value="SVA78270.1"/>
    <property type="molecule type" value="Genomic_DNA"/>
</dbReference>
<dbReference type="PANTHER" id="PTHR34472">
    <property type="entry name" value="SULFUR CARRIER PROTEIN THIS"/>
    <property type="match status" value="1"/>
</dbReference>
<gene>
    <name evidence="1" type="ORF">METZ01_LOCUS131124</name>
</gene>
<dbReference type="CDD" id="cd00565">
    <property type="entry name" value="Ubl_ThiS"/>
    <property type="match status" value="1"/>
</dbReference>
<dbReference type="Pfam" id="PF02597">
    <property type="entry name" value="ThiS"/>
    <property type="match status" value="1"/>
</dbReference>
<evidence type="ECO:0008006" key="2">
    <source>
        <dbReference type="Google" id="ProtNLM"/>
    </source>
</evidence>
<dbReference type="PANTHER" id="PTHR34472:SF1">
    <property type="entry name" value="SULFUR CARRIER PROTEIN THIS"/>
    <property type="match status" value="1"/>
</dbReference>